<dbReference type="OrthoDB" id="5804at10239"/>
<dbReference type="GO" id="GO:0003677">
    <property type="term" value="F:DNA binding"/>
    <property type="evidence" value="ECO:0007669"/>
    <property type="project" value="InterPro"/>
</dbReference>
<dbReference type="Proteomes" id="UP000204251">
    <property type="component" value="Segment"/>
</dbReference>
<dbReference type="Pfam" id="PF05847">
    <property type="entry name" value="Baculo_LEF-3"/>
    <property type="match status" value="1"/>
</dbReference>
<dbReference type="InterPro" id="IPR008415">
    <property type="entry name" value="Baculo_LEF-3"/>
</dbReference>
<dbReference type="EMBL" id="EU839994">
    <property type="protein sequence ID" value="ACI28805.1"/>
    <property type="molecule type" value="Genomic_DNA"/>
</dbReference>
<protein>
    <submittedName>
        <fullName evidence="3">Late expression factor-3</fullName>
    </submittedName>
</protein>
<evidence type="ECO:0000256" key="1">
    <source>
        <dbReference type="SAM" id="Coils"/>
    </source>
</evidence>
<dbReference type="RefSeq" id="YP_002268134.1">
    <property type="nucleotide sequence ID" value="NC_011345.1"/>
</dbReference>
<proteinExistence type="predicted"/>
<evidence type="ECO:0000313" key="4">
    <source>
        <dbReference type="Proteomes" id="UP000204251"/>
    </source>
</evidence>
<feature type="compositionally biased region" description="Acidic residues" evidence="2">
    <location>
        <begin position="26"/>
        <end position="36"/>
    </location>
</feature>
<dbReference type="GeneID" id="6965872"/>
<evidence type="ECO:0000313" key="3">
    <source>
        <dbReference type="EMBL" id="ACI28805.1"/>
    </source>
</evidence>
<accession>B6D618</accession>
<dbReference type="GO" id="GO:0006355">
    <property type="term" value="P:regulation of DNA-templated transcription"/>
    <property type="evidence" value="ECO:0007669"/>
    <property type="project" value="InterPro"/>
</dbReference>
<evidence type="ECO:0000256" key="2">
    <source>
        <dbReference type="SAM" id="MobiDB-lite"/>
    </source>
</evidence>
<feature type="region of interest" description="Disordered" evidence="2">
    <location>
        <begin position="1"/>
        <end position="61"/>
    </location>
</feature>
<organism evidence="3 4">
    <name type="scientific">Agrotis ipsilon multiple nucleopolyhedrovirus</name>
    <dbReference type="NCBI Taxonomy" id="208013"/>
    <lineage>
        <taxon>Viruses</taxon>
        <taxon>Viruses incertae sedis</taxon>
        <taxon>Naldaviricetes</taxon>
        <taxon>Lefavirales</taxon>
        <taxon>Baculoviridae</taxon>
        <taxon>Alphabaculovirus</taxon>
        <taxon>Alphabaculovirus agipsilonis</taxon>
    </lineage>
</organism>
<feature type="coiled-coil region" evidence="1">
    <location>
        <begin position="328"/>
        <end position="358"/>
    </location>
</feature>
<name>B6D618_9ABAC</name>
<keyword evidence="4" id="KW-1185">Reference proteome</keyword>
<dbReference type="KEGG" id="vg:6965872"/>
<reference evidence="3 4" key="1">
    <citation type="submission" date="2008-06" db="EMBL/GenBank/DDBJ databases">
        <title>Complete nucleotide sequence analysis of the Agrotis ipsilon multiple nucleopolyhedrovirus.</title>
        <authorList>
            <person name="Harrison R.L."/>
        </authorList>
    </citation>
    <scope>NUCLEOTIDE SEQUENCE [LARGE SCALE GENOMIC DNA]</scope>
    <source>
        <strain evidence="3 4">Illinois</strain>
    </source>
</reference>
<sequence>MSSVEESMEQLMNGGGAIKRPLSTDEINESGGDDADVSVKKRSRTERSSPQKRLSNVSTTSSDSTIKKIGKTVTGQLVTKNMYCVNNEAFYLFKFLIENVSKNYYGNAGHYQTLRIDATYEIELVYENKRLGIGKATECKDSEKIVVVKRFVEQSDFDSEDTVSVAVKFKYGFKVLDSDLYKVVFVVNYGDNYENCQHVQIECMANLKRWTACIKDETIFNEHNLLEYFYNAQNQMFNLCRVKCQQSNGNYKNFSIQNITHLSLAAVKPACLINEDPEKISSISRSNKRVVHGLVNKIKVEHQTPERYSIAYTLKNESEEWVRGSFYVRQQQQQNDKKSDKLEKLVKLETDLNQLNDLIENDIVMVHIYVAADLSSKNYNVLGLTKIELDTDIFEGI</sequence>
<keyword evidence="1" id="KW-0175">Coiled coil</keyword>